<dbReference type="InterPro" id="IPR041685">
    <property type="entry name" value="AAA_GajA/Old/RecF-like"/>
</dbReference>
<feature type="domain" description="OLD protein-like TOPRIM" evidence="2">
    <location>
        <begin position="399"/>
        <end position="462"/>
    </location>
</feature>
<accession>A0ABW5A1Y7</accession>
<name>A0ABW5A1Y7_9BACL</name>
<sequence length="578" mass="65494">MLRPRLSKLIIKHFRCIGSTPVVIELDDIVVLVGPNNAGKSSILRAYEVVMSEGSQAGRLTRDDFPNGEITPDTLPEIELHTVVYDDPPGRRWIQIDPQTGEMVVREKWIWPDVGEPVRRGFDVEKGDWAEQVPWGAPNVANARRPQPHRVDAFTNPKEQSDKIMSMLLSVLNERIKQTDYTLLLEKMAEVQKLIVEQSHTQIAAVEAGVSELFSQVFPDYQIRFDARPEDDLDKAIQFFKVPQLLMGPRDGFQSTIDRQGSGARRTMLWAALRYISESGYDKPKARSKKAIDSPTSRPHVLLLDEPELCLHPNAVREACRVLYDLPKTGEWQVMVTTHSPAFLDLSRDNTTIIRVERSTDGTIKGTTLFRPERAQLDEDDKQKLKLLNLCDPHVGEFFFGGSVLVVEGDTEYTAFKHIIAAKPEQFRDVHIIRARGKATIISLIKILNHFGTRYSVLHDSDSPTIVTRTGKEMANPAWAHNIKIYQEVQNHPDPSKVRLLASVPNFESAYFGHDVDGEKPYNALLEMRNRPTSFDNLDHLLQALLNHDLTDLPDNCLEWHSLDQLKEAVIAKKTQSA</sequence>
<dbReference type="Pfam" id="PF20469">
    <property type="entry name" value="OLD-like_TOPRIM"/>
    <property type="match status" value="1"/>
</dbReference>
<feature type="domain" description="Endonuclease GajA/Old nuclease/RecF-like AAA" evidence="1">
    <location>
        <begin position="158"/>
        <end position="343"/>
    </location>
</feature>
<protein>
    <submittedName>
        <fullName evidence="3">ATP-dependent endonuclease</fullName>
    </submittedName>
</protein>
<organism evidence="3 4">
    <name type="scientific">Tumebacillus lipolyticus</name>
    <dbReference type="NCBI Taxonomy" id="1280370"/>
    <lineage>
        <taxon>Bacteria</taxon>
        <taxon>Bacillati</taxon>
        <taxon>Bacillota</taxon>
        <taxon>Bacilli</taxon>
        <taxon>Bacillales</taxon>
        <taxon>Alicyclobacillaceae</taxon>
        <taxon>Tumebacillus</taxon>
    </lineage>
</organism>
<evidence type="ECO:0000313" key="4">
    <source>
        <dbReference type="Proteomes" id="UP001597343"/>
    </source>
</evidence>
<keyword evidence="3" id="KW-0255">Endonuclease</keyword>
<gene>
    <name evidence="3" type="ORF">ACFSOY_16180</name>
</gene>
<evidence type="ECO:0000259" key="1">
    <source>
        <dbReference type="Pfam" id="PF13175"/>
    </source>
</evidence>
<dbReference type="Gene3D" id="3.40.50.300">
    <property type="entry name" value="P-loop containing nucleotide triphosphate hydrolases"/>
    <property type="match status" value="2"/>
</dbReference>
<dbReference type="PANTHER" id="PTHR43581:SF4">
    <property type="entry name" value="ATP_GTP PHOSPHATASE"/>
    <property type="match status" value="1"/>
</dbReference>
<dbReference type="EMBL" id="JBHUIO010000010">
    <property type="protein sequence ID" value="MFD2171500.1"/>
    <property type="molecule type" value="Genomic_DNA"/>
</dbReference>
<feature type="domain" description="Endonuclease GajA/Old nuclease/RecF-like AAA" evidence="1">
    <location>
        <begin position="6"/>
        <end position="54"/>
    </location>
</feature>
<dbReference type="PANTHER" id="PTHR43581">
    <property type="entry name" value="ATP/GTP PHOSPHATASE"/>
    <property type="match status" value="1"/>
</dbReference>
<dbReference type="CDD" id="cd01026">
    <property type="entry name" value="TOPRIM_OLD"/>
    <property type="match status" value="1"/>
</dbReference>
<evidence type="ECO:0000259" key="2">
    <source>
        <dbReference type="Pfam" id="PF20469"/>
    </source>
</evidence>
<keyword evidence="3" id="KW-0540">Nuclease</keyword>
<dbReference type="InterPro" id="IPR051396">
    <property type="entry name" value="Bact_Antivir_Def_Nuclease"/>
</dbReference>
<dbReference type="RefSeq" id="WP_386048376.1">
    <property type="nucleotide sequence ID" value="NZ_JBHUIO010000010.1"/>
</dbReference>
<dbReference type="SUPFAM" id="SSF52540">
    <property type="entry name" value="P-loop containing nucleoside triphosphate hydrolases"/>
    <property type="match status" value="1"/>
</dbReference>
<keyword evidence="4" id="KW-1185">Reference proteome</keyword>
<reference evidence="4" key="1">
    <citation type="journal article" date="2019" name="Int. J. Syst. Evol. Microbiol.">
        <title>The Global Catalogue of Microorganisms (GCM) 10K type strain sequencing project: providing services to taxonomists for standard genome sequencing and annotation.</title>
        <authorList>
            <consortium name="The Broad Institute Genomics Platform"/>
            <consortium name="The Broad Institute Genome Sequencing Center for Infectious Disease"/>
            <person name="Wu L."/>
            <person name="Ma J."/>
        </authorList>
    </citation>
    <scope>NUCLEOTIDE SEQUENCE [LARGE SCALE GENOMIC DNA]</scope>
    <source>
        <strain evidence="4">CGMCC 1.13574</strain>
    </source>
</reference>
<dbReference type="GO" id="GO:0004519">
    <property type="term" value="F:endonuclease activity"/>
    <property type="evidence" value="ECO:0007669"/>
    <property type="project" value="UniProtKB-KW"/>
</dbReference>
<comment type="caution">
    <text evidence="3">The sequence shown here is derived from an EMBL/GenBank/DDBJ whole genome shotgun (WGS) entry which is preliminary data.</text>
</comment>
<evidence type="ECO:0000313" key="3">
    <source>
        <dbReference type="EMBL" id="MFD2171500.1"/>
    </source>
</evidence>
<dbReference type="InterPro" id="IPR027417">
    <property type="entry name" value="P-loop_NTPase"/>
</dbReference>
<dbReference type="Proteomes" id="UP001597343">
    <property type="component" value="Unassembled WGS sequence"/>
</dbReference>
<keyword evidence="3" id="KW-0378">Hydrolase</keyword>
<proteinExistence type="predicted"/>
<dbReference type="Pfam" id="PF13175">
    <property type="entry name" value="AAA_15"/>
    <property type="match status" value="2"/>
</dbReference>
<dbReference type="InterPro" id="IPR034139">
    <property type="entry name" value="TOPRIM_OLD"/>
</dbReference>